<dbReference type="PROSITE" id="PS50023">
    <property type="entry name" value="LIM_DOMAIN_2"/>
    <property type="match status" value="1"/>
</dbReference>
<keyword evidence="1 4" id="KW-0479">Metal-binding</keyword>
<feature type="compositionally biased region" description="Polar residues" evidence="5">
    <location>
        <begin position="179"/>
        <end position="188"/>
    </location>
</feature>
<evidence type="ECO:0000256" key="3">
    <source>
        <dbReference type="ARBA" id="ARBA00023038"/>
    </source>
</evidence>
<feature type="region of interest" description="Disordered" evidence="5">
    <location>
        <begin position="179"/>
        <end position="222"/>
    </location>
</feature>
<dbReference type="SMART" id="SM00132">
    <property type="entry name" value="LIM"/>
    <property type="match status" value="1"/>
</dbReference>
<evidence type="ECO:0000259" key="6">
    <source>
        <dbReference type="PROSITE" id="PS50023"/>
    </source>
</evidence>
<evidence type="ECO:0000256" key="2">
    <source>
        <dbReference type="ARBA" id="ARBA00022833"/>
    </source>
</evidence>
<dbReference type="PANTHER" id="PTHR24206">
    <property type="entry name" value="OS06G0237300 PROTEIN"/>
    <property type="match status" value="1"/>
</dbReference>
<keyword evidence="3 4" id="KW-0440">LIM domain</keyword>
<evidence type="ECO:0000256" key="1">
    <source>
        <dbReference type="ARBA" id="ARBA00022723"/>
    </source>
</evidence>
<dbReference type="AlphaFoldDB" id="A0A5K3EPX8"/>
<keyword evidence="2 4" id="KW-0862">Zinc</keyword>
<protein>
    <submittedName>
        <fullName evidence="7">LIM zinc-binding domain-containing protein</fullName>
    </submittedName>
</protein>
<organism evidence="7">
    <name type="scientific">Mesocestoides corti</name>
    <name type="common">Flatworm</name>
    <dbReference type="NCBI Taxonomy" id="53468"/>
    <lineage>
        <taxon>Eukaryota</taxon>
        <taxon>Metazoa</taxon>
        <taxon>Spiralia</taxon>
        <taxon>Lophotrochozoa</taxon>
        <taxon>Platyhelminthes</taxon>
        <taxon>Cestoda</taxon>
        <taxon>Eucestoda</taxon>
        <taxon>Cyclophyllidea</taxon>
        <taxon>Mesocestoididae</taxon>
        <taxon>Mesocestoides</taxon>
    </lineage>
</organism>
<sequence length="286" mass="31785">MSNLLTFNLASRPDLLDINTEYADNLKFLLDQCTECGLLRSKMVPLYSTNATDTSKQKANSTTLLTKSGNNELPIPSVGTIPSETPAVIHRNHDLNAIPEEPPSFNVTPDSTSNLLFFSNINVKETARFFHTNFFHEDKNHPPQPVEIKTAYIEPNLKRSKSLSKRSLSARIQSLVDNFESSTDQLHTNSGSSSPESSSRNSEKRPTKPSSSEPSILDVKSSPETCFSCSKQIYPLDRVSAGFHVYHKSCLRCSVCGRNLSGLACETSNNQLFCRPHLLERVNGIY</sequence>
<reference evidence="7" key="1">
    <citation type="submission" date="2019-11" db="UniProtKB">
        <authorList>
            <consortium name="WormBaseParasite"/>
        </authorList>
    </citation>
    <scope>IDENTIFICATION</scope>
</reference>
<dbReference type="Gene3D" id="2.10.110.10">
    <property type="entry name" value="Cysteine Rich Protein"/>
    <property type="match status" value="1"/>
</dbReference>
<accession>A0A5K3EPX8</accession>
<dbReference type="SUPFAM" id="SSF57716">
    <property type="entry name" value="Glucocorticoid receptor-like (DNA-binding domain)"/>
    <property type="match status" value="1"/>
</dbReference>
<proteinExistence type="predicted"/>
<dbReference type="Pfam" id="PF00412">
    <property type="entry name" value="LIM"/>
    <property type="match status" value="1"/>
</dbReference>
<feature type="compositionally biased region" description="Low complexity" evidence="5">
    <location>
        <begin position="189"/>
        <end position="200"/>
    </location>
</feature>
<dbReference type="GO" id="GO:0046872">
    <property type="term" value="F:metal ion binding"/>
    <property type="evidence" value="ECO:0007669"/>
    <property type="project" value="UniProtKB-KW"/>
</dbReference>
<evidence type="ECO:0000313" key="7">
    <source>
        <dbReference type="WBParaSite" id="MCU_002162-RA"/>
    </source>
</evidence>
<dbReference type="PROSITE" id="PS00478">
    <property type="entry name" value="LIM_DOMAIN_1"/>
    <property type="match status" value="1"/>
</dbReference>
<dbReference type="InterPro" id="IPR001781">
    <property type="entry name" value="Znf_LIM"/>
</dbReference>
<name>A0A5K3EPX8_MESCO</name>
<evidence type="ECO:0000256" key="4">
    <source>
        <dbReference type="PROSITE-ProRule" id="PRU00125"/>
    </source>
</evidence>
<evidence type="ECO:0000256" key="5">
    <source>
        <dbReference type="SAM" id="MobiDB-lite"/>
    </source>
</evidence>
<feature type="domain" description="LIM zinc-binding" evidence="6">
    <location>
        <begin position="224"/>
        <end position="284"/>
    </location>
</feature>
<dbReference type="WBParaSite" id="MCU_002162-RA">
    <property type="protein sequence ID" value="MCU_002162-RA"/>
    <property type="gene ID" value="MCU_002162"/>
</dbReference>